<keyword evidence="2" id="KW-1185">Reference proteome</keyword>
<dbReference type="AlphaFoldDB" id="A0A1I5AIT1"/>
<sequence length="337" mass="38565">MEDLLEKTMTEPVKEFEPRIAQLKEICSKIKPGTHHVSLVEAISTILPDLSFRYRTTLSGWYRLGGLVDDEDNRIATNLRQWAEAESDHDMFALYEQYGGADYYTTRLDGKCHYFVAPTGKGAADFVQLKVEEMTEVIDRPLFVNDLVPDDLEDLLDPQGAFAARVDPTEIAPPRYVFHSITDISALVSNQLSSEGSDLRYIRFLEEWGKTTASSKQRFSDHFVLKLLPFLDRFGERKTEATPVPVKKLPLPSDNVANMSGTSLSHFLKEYDKNAGFPMAWYFNMLVEQKIWPQIATAVYMDHQRNYRYLADKDLEVLENWIRFPYVFGAGALPTLL</sequence>
<dbReference type="EMBL" id="FOVR01000001">
    <property type="protein sequence ID" value="SFN62384.1"/>
    <property type="molecule type" value="Genomic_DNA"/>
</dbReference>
<protein>
    <submittedName>
        <fullName evidence="1">Uncharacterized protein</fullName>
    </submittedName>
</protein>
<dbReference type="STRING" id="655353.SAMN04488056_101508"/>
<gene>
    <name evidence="1" type="ORF">SAMN04488056_101508</name>
</gene>
<name>A0A1I5AIT1_9HYPH</name>
<organism evidence="1 2">
    <name type="scientific">Cohaesibacter marisflavi</name>
    <dbReference type="NCBI Taxonomy" id="655353"/>
    <lineage>
        <taxon>Bacteria</taxon>
        <taxon>Pseudomonadati</taxon>
        <taxon>Pseudomonadota</taxon>
        <taxon>Alphaproteobacteria</taxon>
        <taxon>Hyphomicrobiales</taxon>
        <taxon>Cohaesibacteraceae</taxon>
    </lineage>
</organism>
<dbReference type="Proteomes" id="UP000199236">
    <property type="component" value="Unassembled WGS sequence"/>
</dbReference>
<evidence type="ECO:0000313" key="2">
    <source>
        <dbReference type="Proteomes" id="UP000199236"/>
    </source>
</evidence>
<accession>A0A1I5AIT1</accession>
<proteinExistence type="predicted"/>
<evidence type="ECO:0000313" key="1">
    <source>
        <dbReference type="EMBL" id="SFN62384.1"/>
    </source>
</evidence>
<reference evidence="1 2" key="1">
    <citation type="submission" date="2016-10" db="EMBL/GenBank/DDBJ databases">
        <authorList>
            <person name="de Groot N.N."/>
        </authorList>
    </citation>
    <scope>NUCLEOTIDE SEQUENCE [LARGE SCALE GENOMIC DNA]</scope>
    <source>
        <strain evidence="1 2">CGMCC 1.9157</strain>
    </source>
</reference>